<sequence length="99" mass="11479">CFSNRAMDEEVVLFGEVNWSSVLADKDGGKCYESFQSTLTQIMDMVAPKRLHRNRTSKSKPWITKSIKEKSATKRLLFEELCNGKILRDQYRQFLQGSK</sequence>
<dbReference type="Proteomes" id="UP001516400">
    <property type="component" value="Unassembled WGS sequence"/>
</dbReference>
<comment type="caution">
    <text evidence="1">The sequence shown here is derived from an EMBL/GenBank/DDBJ whole genome shotgun (WGS) entry which is preliminary data.</text>
</comment>
<proteinExistence type="predicted"/>
<gene>
    <name evidence="1" type="ORF">HHI36_018860</name>
</gene>
<reference evidence="1 2" key="1">
    <citation type="journal article" date="2021" name="BMC Biol.">
        <title>Horizontally acquired antibacterial genes associated with adaptive radiation of ladybird beetles.</title>
        <authorList>
            <person name="Li H.S."/>
            <person name="Tang X.F."/>
            <person name="Huang Y.H."/>
            <person name="Xu Z.Y."/>
            <person name="Chen M.L."/>
            <person name="Du X.Y."/>
            <person name="Qiu B.Y."/>
            <person name="Chen P.T."/>
            <person name="Zhang W."/>
            <person name="Slipinski A."/>
            <person name="Escalona H.E."/>
            <person name="Waterhouse R.M."/>
            <person name="Zwick A."/>
            <person name="Pang H."/>
        </authorList>
    </citation>
    <scope>NUCLEOTIDE SEQUENCE [LARGE SCALE GENOMIC DNA]</scope>
    <source>
        <strain evidence="1">SYSU2018</strain>
    </source>
</reference>
<organism evidence="1 2">
    <name type="scientific">Cryptolaemus montrouzieri</name>
    <dbReference type="NCBI Taxonomy" id="559131"/>
    <lineage>
        <taxon>Eukaryota</taxon>
        <taxon>Metazoa</taxon>
        <taxon>Ecdysozoa</taxon>
        <taxon>Arthropoda</taxon>
        <taxon>Hexapoda</taxon>
        <taxon>Insecta</taxon>
        <taxon>Pterygota</taxon>
        <taxon>Neoptera</taxon>
        <taxon>Endopterygota</taxon>
        <taxon>Coleoptera</taxon>
        <taxon>Polyphaga</taxon>
        <taxon>Cucujiformia</taxon>
        <taxon>Coccinelloidea</taxon>
        <taxon>Coccinellidae</taxon>
        <taxon>Scymninae</taxon>
        <taxon>Scymnini</taxon>
        <taxon>Cryptolaemus</taxon>
    </lineage>
</organism>
<protein>
    <submittedName>
        <fullName evidence="1">Uncharacterized protein</fullName>
    </submittedName>
</protein>
<name>A0ABD2P202_9CUCU</name>
<evidence type="ECO:0000313" key="2">
    <source>
        <dbReference type="Proteomes" id="UP001516400"/>
    </source>
</evidence>
<evidence type="ECO:0000313" key="1">
    <source>
        <dbReference type="EMBL" id="KAL3284712.1"/>
    </source>
</evidence>
<feature type="non-terminal residue" evidence="1">
    <location>
        <position position="1"/>
    </location>
</feature>
<dbReference type="EMBL" id="JABFTP020000165">
    <property type="protein sequence ID" value="KAL3284712.1"/>
    <property type="molecule type" value="Genomic_DNA"/>
</dbReference>
<accession>A0ABD2P202</accession>
<dbReference type="AlphaFoldDB" id="A0ABD2P202"/>
<keyword evidence="2" id="KW-1185">Reference proteome</keyword>